<reference evidence="1 2" key="1">
    <citation type="journal article" date="2022" name="Nat. Ecol. Evol.">
        <title>A masculinizing supergene underlies an exaggerated male reproductive morph in a spider.</title>
        <authorList>
            <person name="Hendrickx F."/>
            <person name="De Corte Z."/>
            <person name="Sonet G."/>
            <person name="Van Belleghem S.M."/>
            <person name="Kostlbacher S."/>
            <person name="Vangestel C."/>
        </authorList>
    </citation>
    <scope>NUCLEOTIDE SEQUENCE [LARGE SCALE GENOMIC DNA]</scope>
    <source>
        <strain evidence="1">W744_W776</strain>
    </source>
</reference>
<protein>
    <submittedName>
        <fullName evidence="1">Uncharacterized protein</fullName>
    </submittedName>
</protein>
<proteinExistence type="predicted"/>
<sequence>MGENESGSCPLVWQKSAEEFIIDSQLRPPQDLFGESRMGENESGSCPLVSCVAEVSRGVYYRSKRLAF</sequence>
<dbReference type="Proteomes" id="UP000827092">
    <property type="component" value="Unassembled WGS sequence"/>
</dbReference>
<dbReference type="EMBL" id="JAFNEN010000768">
    <property type="protein sequence ID" value="KAG8177611.1"/>
    <property type="molecule type" value="Genomic_DNA"/>
</dbReference>
<comment type="caution">
    <text evidence="1">The sequence shown here is derived from an EMBL/GenBank/DDBJ whole genome shotgun (WGS) entry which is preliminary data.</text>
</comment>
<keyword evidence="2" id="KW-1185">Reference proteome</keyword>
<evidence type="ECO:0000313" key="1">
    <source>
        <dbReference type="EMBL" id="KAG8177611.1"/>
    </source>
</evidence>
<organism evidence="1 2">
    <name type="scientific">Oedothorax gibbosus</name>
    <dbReference type="NCBI Taxonomy" id="931172"/>
    <lineage>
        <taxon>Eukaryota</taxon>
        <taxon>Metazoa</taxon>
        <taxon>Ecdysozoa</taxon>
        <taxon>Arthropoda</taxon>
        <taxon>Chelicerata</taxon>
        <taxon>Arachnida</taxon>
        <taxon>Araneae</taxon>
        <taxon>Araneomorphae</taxon>
        <taxon>Entelegynae</taxon>
        <taxon>Araneoidea</taxon>
        <taxon>Linyphiidae</taxon>
        <taxon>Erigoninae</taxon>
        <taxon>Oedothorax</taxon>
    </lineage>
</organism>
<dbReference type="AlphaFoldDB" id="A0AAV6U252"/>
<name>A0AAV6U252_9ARAC</name>
<evidence type="ECO:0000313" key="2">
    <source>
        <dbReference type="Proteomes" id="UP000827092"/>
    </source>
</evidence>
<gene>
    <name evidence="1" type="ORF">JTE90_001312</name>
</gene>
<accession>A0AAV6U252</accession>